<accession>A0A7E4W4V4</accession>
<evidence type="ECO:0000313" key="1">
    <source>
        <dbReference type="Proteomes" id="UP000492821"/>
    </source>
</evidence>
<reference evidence="2" key="2">
    <citation type="submission" date="2020-10" db="UniProtKB">
        <authorList>
            <consortium name="WormBaseParasite"/>
        </authorList>
    </citation>
    <scope>IDENTIFICATION</scope>
</reference>
<reference evidence="1" key="1">
    <citation type="journal article" date="2013" name="Genetics">
        <title>The draft genome and transcriptome of Panagrellus redivivus are shaped by the harsh demands of a free-living lifestyle.</title>
        <authorList>
            <person name="Srinivasan J."/>
            <person name="Dillman A.R."/>
            <person name="Macchietto M.G."/>
            <person name="Heikkinen L."/>
            <person name="Lakso M."/>
            <person name="Fracchia K.M."/>
            <person name="Antoshechkin I."/>
            <person name="Mortazavi A."/>
            <person name="Wong G."/>
            <person name="Sternberg P.W."/>
        </authorList>
    </citation>
    <scope>NUCLEOTIDE SEQUENCE [LARGE SCALE GENOMIC DNA]</scope>
    <source>
        <strain evidence="1">MT8872</strain>
    </source>
</reference>
<protein>
    <submittedName>
        <fullName evidence="2">Uncharacterized protein</fullName>
    </submittedName>
</protein>
<proteinExistence type="predicted"/>
<dbReference type="Proteomes" id="UP000492821">
    <property type="component" value="Unassembled WGS sequence"/>
</dbReference>
<dbReference type="WBParaSite" id="Pan_g6094.t1">
    <property type="protein sequence ID" value="Pan_g6094.t1"/>
    <property type="gene ID" value="Pan_g6094"/>
</dbReference>
<sequence length="100" mass="10682">MQTCSSTLSFTFTGPPSANPVMRAIGHCCPRHNNCPPRSSKSAAAAADQTKFSQIVHALRASASPIARPNLNGFQNKLEGYFLLNHDGESCLSLLSFACN</sequence>
<keyword evidence="1" id="KW-1185">Reference proteome</keyword>
<evidence type="ECO:0000313" key="2">
    <source>
        <dbReference type="WBParaSite" id="Pan_g6094.t1"/>
    </source>
</evidence>
<organism evidence="1 2">
    <name type="scientific">Panagrellus redivivus</name>
    <name type="common">Microworm</name>
    <dbReference type="NCBI Taxonomy" id="6233"/>
    <lineage>
        <taxon>Eukaryota</taxon>
        <taxon>Metazoa</taxon>
        <taxon>Ecdysozoa</taxon>
        <taxon>Nematoda</taxon>
        <taxon>Chromadorea</taxon>
        <taxon>Rhabditida</taxon>
        <taxon>Tylenchina</taxon>
        <taxon>Panagrolaimomorpha</taxon>
        <taxon>Panagrolaimoidea</taxon>
        <taxon>Panagrolaimidae</taxon>
        <taxon>Panagrellus</taxon>
    </lineage>
</organism>
<dbReference type="AlphaFoldDB" id="A0A7E4W4V4"/>
<name>A0A7E4W4V4_PANRE</name>